<evidence type="ECO:0000313" key="2">
    <source>
        <dbReference type="EMBL" id="PON79081.1"/>
    </source>
</evidence>
<evidence type="ECO:0000313" key="3">
    <source>
        <dbReference type="Proteomes" id="UP000237105"/>
    </source>
</evidence>
<dbReference type="PANTHER" id="PTHR36792:SF7">
    <property type="entry name" value="TETRATRICOPEPTIDE-LIKE HELICAL DOMAIN-CONTAINING PROTEIN-RELATED"/>
    <property type="match status" value="1"/>
</dbReference>
<sequence length="154" mass="17001">MGKSLPSTTRLQELTKVVSSSGKLQKSKLAKPISQIRIPSPEPVRSEQDKSRRMESSEGQTQPQPQPLSLVVADCAKRWFRDTLKEAKAGDTAMQVLVGQMYFNGYGVAKDPQKARVWLGRASKSRASAWNVGDKRPGYHASDSDSDDPEDDPK</sequence>
<dbReference type="SUPFAM" id="SSF81901">
    <property type="entry name" value="HCP-like"/>
    <property type="match status" value="1"/>
</dbReference>
<dbReference type="SMART" id="SM00671">
    <property type="entry name" value="SEL1"/>
    <property type="match status" value="1"/>
</dbReference>
<reference evidence="3" key="1">
    <citation type="submission" date="2016-06" db="EMBL/GenBank/DDBJ databases">
        <title>Parallel loss of symbiosis genes in relatives of nitrogen-fixing non-legume Parasponia.</title>
        <authorList>
            <person name="Van Velzen R."/>
            <person name="Holmer R."/>
            <person name="Bu F."/>
            <person name="Rutten L."/>
            <person name="Van Zeijl A."/>
            <person name="Liu W."/>
            <person name="Santuari L."/>
            <person name="Cao Q."/>
            <person name="Sharma T."/>
            <person name="Shen D."/>
            <person name="Roswanjaya Y."/>
            <person name="Wardhani T."/>
            <person name="Kalhor M.S."/>
            <person name="Jansen J."/>
            <person name="Van den Hoogen J."/>
            <person name="Gungor B."/>
            <person name="Hartog M."/>
            <person name="Hontelez J."/>
            <person name="Verver J."/>
            <person name="Yang W.-C."/>
            <person name="Schijlen E."/>
            <person name="Repin R."/>
            <person name="Schilthuizen M."/>
            <person name="Schranz E."/>
            <person name="Heidstra R."/>
            <person name="Miyata K."/>
            <person name="Fedorova E."/>
            <person name="Kohlen W."/>
            <person name="Bisseling T."/>
            <person name="Smit S."/>
            <person name="Geurts R."/>
        </authorList>
    </citation>
    <scope>NUCLEOTIDE SEQUENCE [LARGE SCALE GENOMIC DNA]</scope>
    <source>
        <strain evidence="3">cv. WU1-14</strain>
    </source>
</reference>
<gene>
    <name evidence="2" type="ORF">PanWU01x14_015820</name>
</gene>
<dbReference type="STRING" id="3476.A0A2P5E0L5"/>
<dbReference type="Gene3D" id="1.25.40.10">
    <property type="entry name" value="Tetratricopeptide repeat domain"/>
    <property type="match status" value="1"/>
</dbReference>
<feature type="region of interest" description="Disordered" evidence="1">
    <location>
        <begin position="124"/>
        <end position="154"/>
    </location>
</feature>
<keyword evidence="3" id="KW-1185">Reference proteome</keyword>
<dbReference type="GO" id="GO:0003746">
    <property type="term" value="F:translation elongation factor activity"/>
    <property type="evidence" value="ECO:0007669"/>
    <property type="project" value="UniProtKB-KW"/>
</dbReference>
<comment type="caution">
    <text evidence="2">The sequence shown here is derived from an EMBL/GenBank/DDBJ whole genome shotgun (WGS) entry which is preliminary data.</text>
</comment>
<proteinExistence type="predicted"/>
<keyword evidence="2" id="KW-0251">Elongation factor</keyword>
<dbReference type="EMBL" id="JXTB01000006">
    <property type="protein sequence ID" value="PON79081.1"/>
    <property type="molecule type" value="Genomic_DNA"/>
</dbReference>
<organism evidence="2 3">
    <name type="scientific">Parasponia andersonii</name>
    <name type="common">Sponia andersonii</name>
    <dbReference type="NCBI Taxonomy" id="3476"/>
    <lineage>
        <taxon>Eukaryota</taxon>
        <taxon>Viridiplantae</taxon>
        <taxon>Streptophyta</taxon>
        <taxon>Embryophyta</taxon>
        <taxon>Tracheophyta</taxon>
        <taxon>Spermatophyta</taxon>
        <taxon>Magnoliopsida</taxon>
        <taxon>eudicotyledons</taxon>
        <taxon>Gunneridae</taxon>
        <taxon>Pentapetalae</taxon>
        <taxon>rosids</taxon>
        <taxon>fabids</taxon>
        <taxon>Rosales</taxon>
        <taxon>Cannabaceae</taxon>
        <taxon>Parasponia</taxon>
    </lineage>
</organism>
<evidence type="ECO:0000256" key="1">
    <source>
        <dbReference type="SAM" id="MobiDB-lite"/>
    </source>
</evidence>
<dbReference type="InterPro" id="IPR006597">
    <property type="entry name" value="Sel1-like"/>
</dbReference>
<dbReference type="PANTHER" id="PTHR36792">
    <property type="entry name" value="EXPRESSED PROTEIN"/>
    <property type="match status" value="1"/>
</dbReference>
<dbReference type="InterPro" id="IPR011990">
    <property type="entry name" value="TPR-like_helical_dom_sf"/>
</dbReference>
<keyword evidence="2" id="KW-0418">Kinase</keyword>
<keyword evidence="2" id="KW-0648">Protein biosynthesis</keyword>
<dbReference type="GO" id="GO:0016301">
    <property type="term" value="F:kinase activity"/>
    <property type="evidence" value="ECO:0007669"/>
    <property type="project" value="UniProtKB-KW"/>
</dbReference>
<feature type="region of interest" description="Disordered" evidence="1">
    <location>
        <begin position="16"/>
        <end position="69"/>
    </location>
</feature>
<dbReference type="OrthoDB" id="2384430at2759"/>
<accession>A0A2P5E0L5</accession>
<dbReference type="AlphaFoldDB" id="A0A2P5E0L5"/>
<keyword evidence="2" id="KW-0808">Transferase</keyword>
<dbReference type="Proteomes" id="UP000237105">
    <property type="component" value="Unassembled WGS sequence"/>
</dbReference>
<feature type="compositionally biased region" description="Basic and acidic residues" evidence="1">
    <location>
        <begin position="44"/>
        <end position="56"/>
    </location>
</feature>
<protein>
    <submittedName>
        <fullName evidence="2">Eukaryotic elongation factor 2 kinase</fullName>
    </submittedName>
</protein>
<name>A0A2P5E0L5_PARAD</name>
<feature type="compositionally biased region" description="Acidic residues" evidence="1">
    <location>
        <begin position="144"/>
        <end position="154"/>
    </location>
</feature>